<protein>
    <submittedName>
        <fullName evidence="2">Uncharacterized protein</fullName>
    </submittedName>
</protein>
<comment type="caution">
    <text evidence="2">The sequence shown here is derived from an EMBL/GenBank/DDBJ whole genome shotgun (WGS) entry which is preliminary data.</text>
</comment>
<feature type="compositionally biased region" description="Basic and acidic residues" evidence="1">
    <location>
        <begin position="1"/>
        <end position="16"/>
    </location>
</feature>
<evidence type="ECO:0000313" key="2">
    <source>
        <dbReference type="EMBL" id="MBB2902760.1"/>
    </source>
</evidence>
<sequence length="79" mass="8648">MGVLVQERRRPGEDRPAAGLDGWSQEEVEEEFRALVATLLDTPTDVVRPGPHPPVPPRPPVAVAGAGDRRPPRRERSPP</sequence>
<feature type="region of interest" description="Disordered" evidence="1">
    <location>
        <begin position="43"/>
        <end position="79"/>
    </location>
</feature>
<reference evidence="2 3" key="1">
    <citation type="submission" date="2020-08" db="EMBL/GenBank/DDBJ databases">
        <title>The Agave Microbiome: Exploring the role of microbial communities in plant adaptations to desert environments.</title>
        <authorList>
            <person name="Partida-Martinez L.P."/>
        </authorList>
    </citation>
    <scope>NUCLEOTIDE SEQUENCE [LARGE SCALE GENOMIC DNA]</scope>
    <source>
        <strain evidence="2 3">AS2.23</strain>
    </source>
</reference>
<feature type="compositionally biased region" description="Pro residues" evidence="1">
    <location>
        <begin position="50"/>
        <end position="60"/>
    </location>
</feature>
<evidence type="ECO:0000313" key="3">
    <source>
        <dbReference type="Proteomes" id="UP000533269"/>
    </source>
</evidence>
<gene>
    <name evidence="2" type="ORF">FHR75_003596</name>
</gene>
<evidence type="ECO:0000256" key="1">
    <source>
        <dbReference type="SAM" id="MobiDB-lite"/>
    </source>
</evidence>
<dbReference type="AlphaFoldDB" id="A0A7W4XYY9"/>
<dbReference type="RefSeq" id="WP_183392485.1">
    <property type="nucleotide sequence ID" value="NZ_JACHVY010000004.1"/>
</dbReference>
<accession>A0A7W4XYY9</accession>
<proteinExistence type="predicted"/>
<dbReference type="Proteomes" id="UP000533269">
    <property type="component" value="Unassembled WGS sequence"/>
</dbReference>
<feature type="region of interest" description="Disordered" evidence="1">
    <location>
        <begin position="1"/>
        <end position="21"/>
    </location>
</feature>
<dbReference type="EMBL" id="JACHVY010000004">
    <property type="protein sequence ID" value="MBB2902760.1"/>
    <property type="molecule type" value="Genomic_DNA"/>
</dbReference>
<name>A0A7W4XYY9_KINRA</name>
<feature type="compositionally biased region" description="Basic and acidic residues" evidence="1">
    <location>
        <begin position="67"/>
        <end position="79"/>
    </location>
</feature>
<organism evidence="2 3">
    <name type="scientific">Kineococcus radiotolerans</name>
    <dbReference type="NCBI Taxonomy" id="131568"/>
    <lineage>
        <taxon>Bacteria</taxon>
        <taxon>Bacillati</taxon>
        <taxon>Actinomycetota</taxon>
        <taxon>Actinomycetes</taxon>
        <taxon>Kineosporiales</taxon>
        <taxon>Kineosporiaceae</taxon>
        <taxon>Kineococcus</taxon>
    </lineage>
</organism>
<reference evidence="2 3" key="2">
    <citation type="submission" date="2020-08" db="EMBL/GenBank/DDBJ databases">
        <authorList>
            <person name="Partida-Martinez L."/>
            <person name="Huntemann M."/>
            <person name="Clum A."/>
            <person name="Wang J."/>
            <person name="Palaniappan K."/>
            <person name="Ritter S."/>
            <person name="Chen I.-M."/>
            <person name="Stamatis D."/>
            <person name="Reddy T."/>
            <person name="O'Malley R."/>
            <person name="Daum C."/>
            <person name="Shapiro N."/>
            <person name="Ivanova N."/>
            <person name="Kyrpides N."/>
            <person name="Woyke T."/>
        </authorList>
    </citation>
    <scope>NUCLEOTIDE SEQUENCE [LARGE SCALE GENOMIC DNA]</scope>
    <source>
        <strain evidence="2 3">AS2.23</strain>
    </source>
</reference>